<gene>
    <name evidence="2" type="ORF">CYJ96_00150</name>
    <name evidence="3" type="ORF">NCTC10465_00811</name>
</gene>
<name>A0A0X8K5F3_FAUOS</name>
<dbReference type="EMBL" id="PKJS01000001">
    <property type="protein sequence ID" value="PKZ69807.1"/>
    <property type="molecule type" value="Genomic_DNA"/>
</dbReference>
<reference evidence="2 4" key="1">
    <citation type="submission" date="2017-12" db="EMBL/GenBank/DDBJ databases">
        <title>Phylogenetic diversity of female urinary microbiome.</title>
        <authorList>
            <person name="Thomas-White K."/>
            <person name="Wolfe A.J."/>
        </authorList>
    </citation>
    <scope>NUCLEOTIDE SEQUENCE [LARGE SCALE GENOMIC DNA]</scope>
    <source>
        <strain evidence="2 4">UMB0416</strain>
    </source>
</reference>
<keyword evidence="3" id="KW-0449">Lipoprotein</keyword>
<evidence type="ECO:0000313" key="2">
    <source>
        <dbReference type="EMBL" id="PKZ69807.1"/>
    </source>
</evidence>
<dbReference type="Proteomes" id="UP000255230">
    <property type="component" value="Unassembled WGS sequence"/>
</dbReference>
<accession>A0A0X8K5F3</accession>
<reference evidence="3 5" key="2">
    <citation type="submission" date="2018-06" db="EMBL/GenBank/DDBJ databases">
        <authorList>
            <consortium name="Pathogen Informatics"/>
            <person name="Doyle S."/>
        </authorList>
    </citation>
    <scope>NUCLEOTIDE SEQUENCE [LARGE SCALE GENOMIC DNA]</scope>
    <source>
        <strain evidence="3 5">NCTC10465</strain>
    </source>
</reference>
<evidence type="ECO:0000313" key="5">
    <source>
        <dbReference type="Proteomes" id="UP000255230"/>
    </source>
</evidence>
<dbReference type="Proteomes" id="UP000234914">
    <property type="component" value="Unassembled WGS sequence"/>
</dbReference>
<keyword evidence="5" id="KW-1185">Reference proteome</keyword>
<dbReference type="EMBL" id="UGPY01000001">
    <property type="protein sequence ID" value="STY97039.1"/>
    <property type="molecule type" value="Genomic_DNA"/>
</dbReference>
<organism evidence="2 4">
    <name type="scientific">Faucicola osloensis</name>
    <name type="common">Moraxella osloensis</name>
    <dbReference type="NCBI Taxonomy" id="34062"/>
    <lineage>
        <taxon>Bacteria</taxon>
        <taxon>Pseudomonadati</taxon>
        <taxon>Pseudomonadota</taxon>
        <taxon>Gammaproteobacteria</taxon>
        <taxon>Moraxellales</taxon>
        <taxon>Moraxellaceae</taxon>
        <taxon>Faucicola</taxon>
    </lineage>
</organism>
<proteinExistence type="predicted"/>
<keyword evidence="1" id="KW-0732">Signal</keyword>
<evidence type="ECO:0000313" key="4">
    <source>
        <dbReference type="Proteomes" id="UP000234914"/>
    </source>
</evidence>
<evidence type="ECO:0000313" key="3">
    <source>
        <dbReference type="EMBL" id="STY97039.1"/>
    </source>
</evidence>
<dbReference type="PROSITE" id="PS51257">
    <property type="entry name" value="PROKAR_LIPOPROTEIN"/>
    <property type="match status" value="1"/>
</dbReference>
<sequence length="92" mass="8921">MKSLKTIAVLATLVGSTALTACATTDAYGNRVTTQGSSRAATQGAVAGAALGALAKSDGNRNDIGKAAAIGAAAGGATGYVLSTSPNYPYQK</sequence>
<protein>
    <submittedName>
        <fullName evidence="3">Putative outer membrane lipoprotein</fullName>
    </submittedName>
</protein>
<dbReference type="AlphaFoldDB" id="A0A0X8K5F3"/>
<feature type="signal peptide" evidence="1">
    <location>
        <begin position="1"/>
        <end position="23"/>
    </location>
</feature>
<dbReference type="GeneID" id="35778480"/>
<feature type="chain" id="PRO_5014528478" evidence="1">
    <location>
        <begin position="24"/>
        <end position="92"/>
    </location>
</feature>
<evidence type="ECO:0000256" key="1">
    <source>
        <dbReference type="SAM" id="SignalP"/>
    </source>
</evidence>
<dbReference type="RefSeq" id="WP_036601927.1">
    <property type="nucleotide sequence ID" value="NZ_CBCRZU010000009.1"/>
</dbReference>
<dbReference type="KEGG" id="mos:AXE82_03270"/>